<dbReference type="RefSeq" id="WP_141114305.1">
    <property type="nucleotide sequence ID" value="NZ_CP045769.1"/>
</dbReference>
<dbReference type="GeneID" id="66612391"/>
<reference evidence="2 3" key="1">
    <citation type="submission" date="2019-03" db="EMBL/GenBank/DDBJ databases">
        <authorList>
            <consortium name="Pathogen Informatics"/>
        </authorList>
    </citation>
    <scope>NUCLEOTIDE SEQUENCE [LARGE SCALE GENOMIC DNA]</scope>
    <source>
        <strain evidence="2 3">NCTC12126</strain>
    </source>
</reference>
<evidence type="ECO:0000313" key="3">
    <source>
        <dbReference type="Proteomes" id="UP000351155"/>
    </source>
</evidence>
<feature type="domain" description="CdiI immunity protein" evidence="1">
    <location>
        <begin position="9"/>
        <end position="96"/>
    </location>
</feature>
<organism evidence="2 3">
    <name type="scientific">Enterobacter cancerogenus</name>
    <dbReference type="NCBI Taxonomy" id="69218"/>
    <lineage>
        <taxon>Bacteria</taxon>
        <taxon>Pseudomonadati</taxon>
        <taxon>Pseudomonadota</taxon>
        <taxon>Gammaproteobacteria</taxon>
        <taxon>Enterobacterales</taxon>
        <taxon>Enterobacteriaceae</taxon>
        <taxon>Enterobacter</taxon>
        <taxon>Enterobacter cloacae complex</taxon>
    </lineage>
</organism>
<dbReference type="EMBL" id="CAADIW010000043">
    <property type="protein sequence ID" value="VFS40560.1"/>
    <property type="molecule type" value="Genomic_DNA"/>
</dbReference>
<name>A0A484YWB7_9ENTR</name>
<evidence type="ECO:0000313" key="2">
    <source>
        <dbReference type="EMBL" id="VFS40560.1"/>
    </source>
</evidence>
<gene>
    <name evidence="2" type="ORF">NCTC12126_04016</name>
</gene>
<proteinExistence type="predicted"/>
<evidence type="ECO:0000259" key="1">
    <source>
        <dbReference type="Pfam" id="PF18593"/>
    </source>
</evidence>
<sequence length="112" mass="12866">MNTDSSKPCELDTLVVVYFGQDCDLIVEDCDFNKLLDEYLTTSTEFNLRMLLANINEIENQSDGYEVLIARYKGEFAPDLWNMTAQEWLGTVKARLISYMTAKGYSTELSHF</sequence>
<dbReference type="Pfam" id="PF18593">
    <property type="entry name" value="CdiI_2"/>
    <property type="match status" value="1"/>
</dbReference>
<dbReference type="Proteomes" id="UP000351155">
    <property type="component" value="Unassembled WGS sequence"/>
</dbReference>
<dbReference type="InterPro" id="IPR041129">
    <property type="entry name" value="CdiI_2"/>
</dbReference>
<dbReference type="AlphaFoldDB" id="A0A484YWB7"/>
<protein>
    <recommendedName>
        <fullName evidence="1">CdiI immunity protein domain-containing protein</fullName>
    </recommendedName>
</protein>
<accession>A0A484YWB7</accession>